<reference evidence="2 3" key="1">
    <citation type="submission" date="2023-04" db="EMBL/GenBank/DDBJ databases">
        <title>Marinobulbifer ophiurae gen. nov., sp. Nov., isolate from tissue of brittle star Ophioplocus japonicus.</title>
        <authorList>
            <person name="Kawano K."/>
            <person name="Sawayama S."/>
            <person name="Nakagawa S."/>
        </authorList>
    </citation>
    <scope>NUCLEOTIDE SEQUENCE [LARGE SCALE GENOMIC DNA]</scope>
    <source>
        <strain evidence="2 3">NKW57</strain>
    </source>
</reference>
<gene>
    <name evidence="2" type="ORF">MNKW57_01880</name>
</gene>
<accession>A0ABQ6LUY2</accession>
<dbReference type="Proteomes" id="UP001224392">
    <property type="component" value="Unassembled WGS sequence"/>
</dbReference>
<feature type="chain" id="PRO_5047009212" description="Alginate lyase" evidence="1">
    <location>
        <begin position="36"/>
        <end position="765"/>
    </location>
</feature>
<dbReference type="EMBL" id="BSYJ01000001">
    <property type="protein sequence ID" value="GMG85867.1"/>
    <property type="molecule type" value="Genomic_DNA"/>
</dbReference>
<keyword evidence="1" id="KW-0732">Signal</keyword>
<comment type="caution">
    <text evidence="2">The sequence shown here is derived from an EMBL/GenBank/DDBJ whole genome shotgun (WGS) entry which is preliminary data.</text>
</comment>
<dbReference type="Gene3D" id="2.160.20.10">
    <property type="entry name" value="Single-stranded right-handed beta-helix, Pectin lyase-like"/>
    <property type="match status" value="2"/>
</dbReference>
<organism evidence="2 3">
    <name type="scientific">Biformimicrobium ophioploci</name>
    <dbReference type="NCBI Taxonomy" id="3036711"/>
    <lineage>
        <taxon>Bacteria</taxon>
        <taxon>Pseudomonadati</taxon>
        <taxon>Pseudomonadota</taxon>
        <taxon>Gammaproteobacteria</taxon>
        <taxon>Cellvibrionales</taxon>
        <taxon>Microbulbiferaceae</taxon>
        <taxon>Biformimicrobium</taxon>
    </lineage>
</organism>
<name>A0ABQ6LUY2_9GAMM</name>
<dbReference type="InterPro" id="IPR012334">
    <property type="entry name" value="Pectin_lyas_fold"/>
</dbReference>
<dbReference type="SUPFAM" id="SSF51126">
    <property type="entry name" value="Pectin lyase-like"/>
    <property type="match status" value="2"/>
</dbReference>
<dbReference type="Pfam" id="PF14592">
    <property type="entry name" value="Chondroitinas_B"/>
    <property type="match status" value="1"/>
</dbReference>
<evidence type="ECO:0000256" key="1">
    <source>
        <dbReference type="SAM" id="SignalP"/>
    </source>
</evidence>
<proteinExistence type="predicted"/>
<evidence type="ECO:0000313" key="2">
    <source>
        <dbReference type="EMBL" id="GMG85867.1"/>
    </source>
</evidence>
<dbReference type="InterPro" id="IPR011050">
    <property type="entry name" value="Pectin_lyase_fold/virulence"/>
</dbReference>
<evidence type="ECO:0008006" key="4">
    <source>
        <dbReference type="Google" id="ProtNLM"/>
    </source>
</evidence>
<keyword evidence="3" id="KW-1185">Reference proteome</keyword>
<sequence>MARPYNRQSPKFMKTLIRQTVLSLAMLLVAQQALSAEVLVNTQKAYRDAVKAAEPGDTIVLANGTWKDFEMVFRGEGEEGRPITLTAEEKGKVFLTGQSNLRLGGNHLVVSGLVFKDGFTPSSSVIEFRRNKQHLANNSRVTEVVIDNYSNPERFESDYWVAMYGRNNRFDHNHLVGKRNKGVTMAVRLDSEASQENHHRIDHNYFGPRPMLGSNGGETLRIGTSHYSLTDSYTLVENNFFDRCDGEVEIISVKSGKNRILNNTFFESRGTLTLRHGNGNLVEGNVFFGNGVDHTGGIRVINRDQVIRNNYLEGLTGFRFGSGFTVMNGVPNSPINRYHRVVNADISHNSFINVDHIHLAAGSDDERSAVPLDSRFAGNLIFQEDKQSPFSVFDDISGIHFAGNVSSPLVGDGLDVNVQKGLDQQSVTLTRAENGLLYPDADAKASVGASRELSPVTRAQVGPAWYPKADPIVPFGSGDTVKVTWAEDALFDAAKAASAGDVLVLDDGIYTVRKTVSLNKTLTIRARNRGKVTLLPERGTLFEIADGGSLELDGLVLSGKQAPDSAGNSLIRTARWGMLENYRFAMRNTRVEHLDVNHSFHFFDSGSRAFATSFTVENSRFENISGDLIRLDKERDDLGIYNAEYVTLKGNEFRGVHGALVNLYRGGTDESTFGPHLEFSDNKVFSSGLGKRNKPAALLKLHGVQLARIENNHFEASQVIKVEHTVGEPKTRISSNQFHKTDLPEVVELRASGPHTAVLADNSVQ</sequence>
<feature type="signal peptide" evidence="1">
    <location>
        <begin position="1"/>
        <end position="35"/>
    </location>
</feature>
<evidence type="ECO:0000313" key="3">
    <source>
        <dbReference type="Proteomes" id="UP001224392"/>
    </source>
</evidence>
<dbReference type="CDD" id="cd14251">
    <property type="entry name" value="PL-6"/>
    <property type="match status" value="1"/>
</dbReference>
<dbReference type="InterPro" id="IPR039513">
    <property type="entry name" value="PL-6"/>
</dbReference>
<protein>
    <recommendedName>
        <fullName evidence="4">Alginate lyase</fullName>
    </recommendedName>
</protein>